<dbReference type="EMBL" id="BGPR01001454">
    <property type="protein sequence ID" value="GBM54336.1"/>
    <property type="molecule type" value="Genomic_DNA"/>
</dbReference>
<dbReference type="Gene3D" id="2.60.40.10">
    <property type="entry name" value="Immunoglobulins"/>
    <property type="match status" value="3"/>
</dbReference>
<evidence type="ECO:0000256" key="1">
    <source>
        <dbReference type="ARBA" id="ARBA00004167"/>
    </source>
</evidence>
<dbReference type="InterPro" id="IPR013162">
    <property type="entry name" value="CD80_C2-set"/>
</dbReference>
<dbReference type="SUPFAM" id="SSF48726">
    <property type="entry name" value="Immunoglobulin"/>
    <property type="match status" value="3"/>
</dbReference>
<reference evidence="5 6" key="1">
    <citation type="journal article" date="2019" name="Sci. Rep.">
        <title>Orb-weaving spider Araneus ventricosus genome elucidates the spidroin gene catalogue.</title>
        <authorList>
            <person name="Kono N."/>
            <person name="Nakamura H."/>
            <person name="Ohtoshi R."/>
            <person name="Moran D.A.P."/>
            <person name="Shinohara A."/>
            <person name="Yoshida Y."/>
            <person name="Fujiwara M."/>
            <person name="Mori M."/>
            <person name="Tomita M."/>
            <person name="Arakawa K."/>
        </authorList>
    </citation>
    <scope>NUCLEOTIDE SEQUENCE [LARGE SCALE GENOMIC DNA]</scope>
</reference>
<dbReference type="PANTHER" id="PTHR23278:SF19">
    <property type="entry name" value="OBSCURIN"/>
    <property type="match status" value="1"/>
</dbReference>
<feature type="domain" description="Ig-like" evidence="4">
    <location>
        <begin position="186"/>
        <end position="280"/>
    </location>
</feature>
<keyword evidence="3" id="KW-1015">Disulfide bond</keyword>
<keyword evidence="2" id="KW-0472">Membrane</keyword>
<evidence type="ECO:0000313" key="6">
    <source>
        <dbReference type="Proteomes" id="UP000499080"/>
    </source>
</evidence>
<evidence type="ECO:0000259" key="4">
    <source>
        <dbReference type="PROSITE" id="PS50835"/>
    </source>
</evidence>
<evidence type="ECO:0000256" key="2">
    <source>
        <dbReference type="ARBA" id="ARBA00023136"/>
    </source>
</evidence>
<dbReference type="InterPro" id="IPR003598">
    <property type="entry name" value="Ig_sub2"/>
</dbReference>
<dbReference type="PANTHER" id="PTHR23278">
    <property type="entry name" value="SIDESTEP PROTEIN"/>
    <property type="match status" value="1"/>
</dbReference>
<name>A0A4Y2GNF8_ARAVE</name>
<dbReference type="InterPro" id="IPR036179">
    <property type="entry name" value="Ig-like_dom_sf"/>
</dbReference>
<comment type="subcellular location">
    <subcellularLocation>
        <location evidence="1">Membrane</location>
        <topology evidence="1">Single-pass membrane protein</topology>
    </subcellularLocation>
</comment>
<dbReference type="CDD" id="cd00096">
    <property type="entry name" value="Ig"/>
    <property type="match status" value="1"/>
</dbReference>
<protein>
    <submittedName>
        <fullName evidence="5">Nephrin</fullName>
    </submittedName>
</protein>
<comment type="caution">
    <text evidence="5">The sequence shown here is derived from an EMBL/GenBank/DDBJ whole genome shotgun (WGS) entry which is preliminary data.</text>
</comment>
<dbReference type="OrthoDB" id="6423499at2759"/>
<dbReference type="Pfam" id="PF07679">
    <property type="entry name" value="I-set"/>
    <property type="match status" value="1"/>
</dbReference>
<keyword evidence="6" id="KW-1185">Reference proteome</keyword>
<dbReference type="InterPro" id="IPR003599">
    <property type="entry name" value="Ig_sub"/>
</dbReference>
<dbReference type="Proteomes" id="UP000499080">
    <property type="component" value="Unassembled WGS sequence"/>
</dbReference>
<accession>A0A4Y2GNF8</accession>
<feature type="domain" description="Ig-like" evidence="4">
    <location>
        <begin position="80"/>
        <end position="179"/>
    </location>
</feature>
<dbReference type="SMART" id="SM00408">
    <property type="entry name" value="IGc2"/>
    <property type="match status" value="3"/>
</dbReference>
<proteinExistence type="predicted"/>
<dbReference type="AlphaFoldDB" id="A0A4Y2GNF8"/>
<dbReference type="PROSITE" id="PS50835">
    <property type="entry name" value="IG_LIKE"/>
    <property type="match status" value="3"/>
</dbReference>
<dbReference type="GO" id="GO:0016020">
    <property type="term" value="C:membrane"/>
    <property type="evidence" value="ECO:0007669"/>
    <property type="project" value="UniProtKB-SubCell"/>
</dbReference>
<gene>
    <name evidence="5" type="primary">NPHS1_4</name>
    <name evidence="5" type="ORF">AVEN_263046_1</name>
</gene>
<evidence type="ECO:0000313" key="5">
    <source>
        <dbReference type="EMBL" id="GBM54336.1"/>
    </source>
</evidence>
<dbReference type="InterPro" id="IPR013098">
    <property type="entry name" value="Ig_I-set"/>
</dbReference>
<sequence>MTCRHGSMANRTDAPAKCQLHSVIRFLEEGERSAAAIHRRMSRLLFSNGFREYHFWMILQRKGLSVNESYERISGVLVPPGVPIIKDINGEVLSGIIGPSNEGEGLHLICETEGGKPSPSLLWYKGPSKVIDDSYEIMSPLIIRNELVISKLQRRDLMATLTCQASNNEISPPVQSSVILDMNFKPVTVSVKGKRKRLSAGKIVQFECEAKGSRPPAVITWRKGSQRLKSSVDKMTPQGNVSTSILTLTPTSEDNGKFISCQADNVRIPGSAIEDSWKLEVHYVPQLNLRLGSKLRHSNILEGNDVYFECNIRANPWVSETGWKFEGRELVTNISAGVIVSNQSLVLQKVHRINRGRYSCTATNSEGQGESNHVYLRVQCKYFRIDCVIFSED</sequence>
<organism evidence="5 6">
    <name type="scientific">Araneus ventricosus</name>
    <name type="common">Orbweaver spider</name>
    <name type="synonym">Epeira ventricosa</name>
    <dbReference type="NCBI Taxonomy" id="182803"/>
    <lineage>
        <taxon>Eukaryota</taxon>
        <taxon>Metazoa</taxon>
        <taxon>Ecdysozoa</taxon>
        <taxon>Arthropoda</taxon>
        <taxon>Chelicerata</taxon>
        <taxon>Arachnida</taxon>
        <taxon>Araneae</taxon>
        <taxon>Araneomorphae</taxon>
        <taxon>Entelegynae</taxon>
        <taxon>Araneoidea</taxon>
        <taxon>Araneidae</taxon>
        <taxon>Araneus</taxon>
    </lineage>
</organism>
<dbReference type="SMART" id="SM00409">
    <property type="entry name" value="IG"/>
    <property type="match status" value="3"/>
</dbReference>
<dbReference type="Pfam" id="PF08205">
    <property type="entry name" value="C2-set_2"/>
    <property type="match status" value="1"/>
</dbReference>
<dbReference type="InterPro" id="IPR013783">
    <property type="entry name" value="Ig-like_fold"/>
</dbReference>
<evidence type="ECO:0000256" key="3">
    <source>
        <dbReference type="ARBA" id="ARBA00023157"/>
    </source>
</evidence>
<feature type="domain" description="Ig-like" evidence="4">
    <location>
        <begin position="285"/>
        <end position="377"/>
    </location>
</feature>
<dbReference type="InterPro" id="IPR007110">
    <property type="entry name" value="Ig-like_dom"/>
</dbReference>